<evidence type="ECO:0000256" key="4">
    <source>
        <dbReference type="ARBA" id="ARBA00022989"/>
    </source>
</evidence>
<dbReference type="SUPFAM" id="SSF81340">
    <property type="entry name" value="Clc chloride channel"/>
    <property type="match status" value="1"/>
</dbReference>
<dbReference type="Proteomes" id="UP000824044">
    <property type="component" value="Unassembled WGS sequence"/>
</dbReference>
<evidence type="ECO:0000259" key="9">
    <source>
        <dbReference type="PROSITE" id="PS51202"/>
    </source>
</evidence>
<dbReference type="GO" id="GO:0006813">
    <property type="term" value="P:potassium ion transport"/>
    <property type="evidence" value="ECO:0007669"/>
    <property type="project" value="InterPro"/>
</dbReference>
<name>A0A9D2IWJ1_9FIRM</name>
<dbReference type="InterPro" id="IPR036721">
    <property type="entry name" value="RCK_C_sf"/>
</dbReference>
<keyword evidence="4 8" id="KW-1133">Transmembrane helix</keyword>
<dbReference type="AlphaFoldDB" id="A0A9D2IWJ1"/>
<dbReference type="Gene3D" id="3.30.70.1450">
    <property type="entry name" value="Regulator of K+ conductance, C-terminal domain"/>
    <property type="match status" value="1"/>
</dbReference>
<dbReference type="InterPro" id="IPR014743">
    <property type="entry name" value="Cl-channel_core"/>
</dbReference>
<sequence length="523" mass="55956">MKQTAHIRRRLGSGVQIVLVGALTGVLVGVLVSLYAALAAAAEDFARGYYRFFLDHPAFVPLLFLALALGAIVVGGVVRFLPLIRGSGIPQTEGAMRGLMRFHWYRELTGMFAVSLFTIFMGLSAGGEGPSILIGGALGHGASDLLRRNALIRRYQITGGACAGLAVAFNAPLTGMAFAFEEGQKRFTPEVFFCAVSAVVVAVLMRMLLAVPLGLPVGAYFSTFVFSDFTPVFYAYVLGAALLTALLGVGTYYLIFLARRLFKKLKFWKWTGKFLLPFLFAGGAGLVSLYAIGGGHAFISDLGSASQASISVFSSPLWASLLIVVVLKLVATVLNMGAGVPCGAFVPMLAIGAGLGALLSLLAQTMGMDPAYTDMLIVICMATYFTAIAKAPVTGIVMTVELTWNFMFLLPAVMGVAAGYLVGDIFHTKPVYERLLDEMLEEEDKPTLFAARYFVNGTGMAAGRRIRDVLWPADVRITRIERGEERILPDGNTLILEGDVLTAEGEEKESRAVLAEIIGAEVP</sequence>
<comment type="subcellular location">
    <subcellularLocation>
        <location evidence="1">Membrane</location>
        <topology evidence="1">Multi-pass membrane protein</topology>
    </subcellularLocation>
</comment>
<keyword evidence="5" id="KW-0406">Ion transport</keyword>
<dbReference type="InterPro" id="IPR001807">
    <property type="entry name" value="ClC"/>
</dbReference>
<evidence type="ECO:0000256" key="7">
    <source>
        <dbReference type="ARBA" id="ARBA00023214"/>
    </source>
</evidence>
<dbReference type="GO" id="GO:0005886">
    <property type="term" value="C:plasma membrane"/>
    <property type="evidence" value="ECO:0007669"/>
    <property type="project" value="TreeGrafter"/>
</dbReference>
<feature type="transmembrane region" description="Helical" evidence="8">
    <location>
        <begin position="191"/>
        <end position="213"/>
    </location>
</feature>
<keyword evidence="7" id="KW-0868">Chloride</keyword>
<feature type="transmembrane region" description="Helical" evidence="8">
    <location>
        <begin position="104"/>
        <end position="123"/>
    </location>
</feature>
<keyword evidence="3 8" id="KW-0812">Transmembrane</keyword>
<dbReference type="Pfam" id="PF00654">
    <property type="entry name" value="Voltage_CLC"/>
    <property type="match status" value="1"/>
</dbReference>
<keyword evidence="6 8" id="KW-0472">Membrane</keyword>
<evidence type="ECO:0000256" key="6">
    <source>
        <dbReference type="ARBA" id="ARBA00023136"/>
    </source>
</evidence>
<dbReference type="Pfam" id="PF02080">
    <property type="entry name" value="TrkA_C"/>
    <property type="match status" value="1"/>
</dbReference>
<organism evidence="10 11">
    <name type="scientific">Candidatus Gallimonas intestinigallinarum</name>
    <dbReference type="NCBI Taxonomy" id="2838604"/>
    <lineage>
        <taxon>Bacteria</taxon>
        <taxon>Bacillati</taxon>
        <taxon>Bacillota</taxon>
        <taxon>Clostridia</taxon>
        <taxon>Candidatus Gallimonas</taxon>
    </lineage>
</organism>
<reference evidence="10" key="2">
    <citation type="submission" date="2021-04" db="EMBL/GenBank/DDBJ databases">
        <authorList>
            <person name="Gilroy R."/>
        </authorList>
    </citation>
    <scope>NUCLEOTIDE SEQUENCE</scope>
    <source>
        <strain evidence="10">CHK33-5263</strain>
    </source>
</reference>
<dbReference type="PRINTS" id="PR00762">
    <property type="entry name" value="CLCHANNEL"/>
</dbReference>
<dbReference type="Gene3D" id="1.10.3080.10">
    <property type="entry name" value="Clc chloride channel"/>
    <property type="match status" value="1"/>
</dbReference>
<feature type="transmembrane region" description="Helical" evidence="8">
    <location>
        <begin position="58"/>
        <end position="84"/>
    </location>
</feature>
<evidence type="ECO:0000256" key="3">
    <source>
        <dbReference type="ARBA" id="ARBA00022692"/>
    </source>
</evidence>
<feature type="transmembrane region" description="Helical" evidence="8">
    <location>
        <begin position="233"/>
        <end position="255"/>
    </location>
</feature>
<evidence type="ECO:0000313" key="10">
    <source>
        <dbReference type="EMBL" id="HIZ25380.1"/>
    </source>
</evidence>
<accession>A0A9D2IWJ1</accession>
<evidence type="ECO:0000313" key="11">
    <source>
        <dbReference type="Proteomes" id="UP000824044"/>
    </source>
</evidence>
<feature type="transmembrane region" description="Helical" evidence="8">
    <location>
        <begin position="155"/>
        <end position="179"/>
    </location>
</feature>
<comment type="caution">
    <text evidence="10">The sequence shown here is derived from an EMBL/GenBank/DDBJ whole genome shotgun (WGS) entry which is preliminary data.</text>
</comment>
<reference evidence="10" key="1">
    <citation type="journal article" date="2021" name="PeerJ">
        <title>Extensive microbial diversity within the chicken gut microbiome revealed by metagenomics and culture.</title>
        <authorList>
            <person name="Gilroy R."/>
            <person name="Ravi A."/>
            <person name="Getino M."/>
            <person name="Pursley I."/>
            <person name="Horton D.L."/>
            <person name="Alikhan N.F."/>
            <person name="Baker D."/>
            <person name="Gharbi K."/>
            <person name="Hall N."/>
            <person name="Watson M."/>
            <person name="Adriaenssens E.M."/>
            <person name="Foster-Nyarko E."/>
            <person name="Jarju S."/>
            <person name="Secka A."/>
            <person name="Antonio M."/>
            <person name="Oren A."/>
            <person name="Chaudhuri R.R."/>
            <person name="La Ragione R."/>
            <person name="Hildebrand F."/>
            <person name="Pallen M.J."/>
        </authorList>
    </citation>
    <scope>NUCLEOTIDE SEQUENCE</scope>
    <source>
        <strain evidence="10">CHK33-5263</strain>
    </source>
</reference>
<feature type="transmembrane region" description="Helical" evidence="8">
    <location>
        <begin position="375"/>
        <end position="397"/>
    </location>
</feature>
<evidence type="ECO:0000256" key="5">
    <source>
        <dbReference type="ARBA" id="ARBA00023065"/>
    </source>
</evidence>
<dbReference type="PANTHER" id="PTHR45711">
    <property type="entry name" value="CHLORIDE CHANNEL PROTEIN"/>
    <property type="match status" value="1"/>
</dbReference>
<evidence type="ECO:0000256" key="8">
    <source>
        <dbReference type="SAM" id="Phobius"/>
    </source>
</evidence>
<dbReference type="PROSITE" id="PS51202">
    <property type="entry name" value="RCK_C"/>
    <property type="match status" value="1"/>
</dbReference>
<dbReference type="GO" id="GO:0008324">
    <property type="term" value="F:monoatomic cation transmembrane transporter activity"/>
    <property type="evidence" value="ECO:0007669"/>
    <property type="project" value="InterPro"/>
</dbReference>
<evidence type="ECO:0000256" key="1">
    <source>
        <dbReference type="ARBA" id="ARBA00004141"/>
    </source>
</evidence>
<dbReference type="InterPro" id="IPR006037">
    <property type="entry name" value="RCK_C"/>
</dbReference>
<feature type="domain" description="RCK C-terminal" evidence="9">
    <location>
        <begin position="437"/>
        <end position="520"/>
    </location>
</feature>
<feature type="transmembrane region" description="Helical" evidence="8">
    <location>
        <begin position="12"/>
        <end position="38"/>
    </location>
</feature>
<dbReference type="EMBL" id="DXBS01000145">
    <property type="protein sequence ID" value="HIZ25380.1"/>
    <property type="molecule type" value="Genomic_DNA"/>
</dbReference>
<keyword evidence="2" id="KW-0813">Transport</keyword>
<dbReference type="SUPFAM" id="SSF116726">
    <property type="entry name" value="TrkA C-terminal domain-like"/>
    <property type="match status" value="1"/>
</dbReference>
<feature type="transmembrane region" description="Helical" evidence="8">
    <location>
        <begin position="404"/>
        <end position="423"/>
    </location>
</feature>
<gene>
    <name evidence="10" type="ORF">H9812_07960</name>
</gene>
<feature type="transmembrane region" description="Helical" evidence="8">
    <location>
        <begin position="342"/>
        <end position="363"/>
    </location>
</feature>
<proteinExistence type="predicted"/>
<evidence type="ECO:0000256" key="2">
    <source>
        <dbReference type="ARBA" id="ARBA00022448"/>
    </source>
</evidence>
<dbReference type="PANTHER" id="PTHR45711:SF6">
    <property type="entry name" value="CHLORIDE CHANNEL PROTEIN"/>
    <property type="match status" value="1"/>
</dbReference>
<protein>
    <submittedName>
        <fullName evidence="10">Chloride channel protein</fullName>
    </submittedName>
</protein>
<feature type="transmembrane region" description="Helical" evidence="8">
    <location>
        <begin position="310"/>
        <end position="330"/>
    </location>
</feature>
<feature type="transmembrane region" description="Helical" evidence="8">
    <location>
        <begin position="275"/>
        <end position="298"/>
    </location>
</feature>
<dbReference type="GO" id="GO:0005247">
    <property type="term" value="F:voltage-gated chloride channel activity"/>
    <property type="evidence" value="ECO:0007669"/>
    <property type="project" value="TreeGrafter"/>
</dbReference>